<dbReference type="Pfam" id="PF13411">
    <property type="entry name" value="MerR_1"/>
    <property type="match status" value="1"/>
</dbReference>
<proteinExistence type="predicted"/>
<dbReference type="SUPFAM" id="SSF46955">
    <property type="entry name" value="Putative DNA-binding domain"/>
    <property type="match status" value="1"/>
</dbReference>
<dbReference type="PROSITE" id="PS50937">
    <property type="entry name" value="HTH_MERR_2"/>
    <property type="match status" value="1"/>
</dbReference>
<protein>
    <submittedName>
        <fullName evidence="2">MerR-like DNA binding protein</fullName>
    </submittedName>
</protein>
<dbReference type="InterPro" id="IPR000551">
    <property type="entry name" value="MerR-type_HTH_dom"/>
</dbReference>
<dbReference type="OrthoDB" id="5319803at2"/>
<name>A0A4V3CQY9_9FIRM</name>
<evidence type="ECO:0000259" key="1">
    <source>
        <dbReference type="PROSITE" id="PS50937"/>
    </source>
</evidence>
<dbReference type="AlphaFoldDB" id="A0A4V3CQY9"/>
<organism evidence="2 3">
    <name type="scientific">Aminicella lysinilytica</name>
    <dbReference type="NCBI Taxonomy" id="433323"/>
    <lineage>
        <taxon>Bacteria</taxon>
        <taxon>Bacillati</taxon>
        <taxon>Bacillota</taxon>
        <taxon>Clostridia</taxon>
        <taxon>Peptostreptococcales</taxon>
        <taxon>Anaerovoracaceae</taxon>
        <taxon>Aminicella</taxon>
    </lineage>
</organism>
<dbReference type="EMBL" id="SNXO01000027">
    <property type="protein sequence ID" value="TDP52297.1"/>
    <property type="molecule type" value="Genomic_DNA"/>
</dbReference>
<evidence type="ECO:0000313" key="2">
    <source>
        <dbReference type="EMBL" id="TDP52297.1"/>
    </source>
</evidence>
<dbReference type="GO" id="GO:0006355">
    <property type="term" value="P:regulation of DNA-templated transcription"/>
    <property type="evidence" value="ECO:0007669"/>
    <property type="project" value="InterPro"/>
</dbReference>
<keyword evidence="3" id="KW-1185">Reference proteome</keyword>
<dbReference type="GO" id="GO:0003677">
    <property type="term" value="F:DNA binding"/>
    <property type="evidence" value="ECO:0007669"/>
    <property type="project" value="InterPro"/>
</dbReference>
<reference evidence="2 3" key="1">
    <citation type="submission" date="2019-03" db="EMBL/GenBank/DDBJ databases">
        <title>Genomic Encyclopedia of Type Strains, Phase IV (KMG-IV): sequencing the most valuable type-strain genomes for metagenomic binning, comparative biology and taxonomic classification.</title>
        <authorList>
            <person name="Goeker M."/>
        </authorList>
    </citation>
    <scope>NUCLEOTIDE SEQUENCE [LARGE SCALE GENOMIC DNA]</scope>
    <source>
        <strain evidence="2 3">DSM 28287</strain>
    </source>
</reference>
<gene>
    <name evidence="2" type="ORF">EV211_12713</name>
</gene>
<comment type="caution">
    <text evidence="2">The sequence shown here is derived from an EMBL/GenBank/DDBJ whole genome shotgun (WGS) entry which is preliminary data.</text>
</comment>
<dbReference type="Proteomes" id="UP000295500">
    <property type="component" value="Unassembled WGS sequence"/>
</dbReference>
<accession>A0A4V3CQY9</accession>
<feature type="domain" description="HTH merR-type" evidence="1">
    <location>
        <begin position="6"/>
        <end position="57"/>
    </location>
</feature>
<evidence type="ECO:0000313" key="3">
    <source>
        <dbReference type="Proteomes" id="UP000295500"/>
    </source>
</evidence>
<dbReference type="InterPro" id="IPR009061">
    <property type="entry name" value="DNA-bd_dom_put_sf"/>
</dbReference>
<sequence length="57" mass="6690">MVELKIYKIGQFAVMVNLTVRQLQELDRNGTLPAKRTVTGRRYYTDSDIEKYLNLLI</sequence>
<dbReference type="RefSeq" id="WP_133528835.1">
    <property type="nucleotide sequence ID" value="NZ_SNXO01000027.1"/>
</dbReference>
<dbReference type="Gene3D" id="1.10.1660.10">
    <property type="match status" value="1"/>
</dbReference>